<dbReference type="Pfam" id="PF01476">
    <property type="entry name" value="LysM"/>
    <property type="match status" value="2"/>
</dbReference>
<name>A0A1I5H7L3_9FIRM</name>
<protein>
    <submittedName>
        <fullName evidence="3">Spore germination protein</fullName>
    </submittedName>
</protein>
<dbReference type="Gene3D" id="3.20.20.80">
    <property type="entry name" value="Glycosidases"/>
    <property type="match status" value="1"/>
</dbReference>
<reference evidence="3 4" key="1">
    <citation type="submission" date="2016-10" db="EMBL/GenBank/DDBJ databases">
        <authorList>
            <person name="de Groot N.N."/>
        </authorList>
    </citation>
    <scope>NUCLEOTIDE SEQUENCE [LARGE SCALE GENOMIC DNA]</scope>
    <source>
        <strain evidence="3 4">DSM 1283</strain>
    </source>
</reference>
<dbReference type="OrthoDB" id="9769314at2"/>
<feature type="domain" description="LysM" evidence="1">
    <location>
        <begin position="2"/>
        <end position="46"/>
    </location>
</feature>
<organism evidence="3 4">
    <name type="scientific">Anaerocolumna aminovalerica</name>
    <dbReference type="NCBI Taxonomy" id="1527"/>
    <lineage>
        <taxon>Bacteria</taxon>
        <taxon>Bacillati</taxon>
        <taxon>Bacillota</taxon>
        <taxon>Clostridia</taxon>
        <taxon>Lachnospirales</taxon>
        <taxon>Lachnospiraceae</taxon>
        <taxon>Anaerocolumna</taxon>
    </lineage>
</organism>
<dbReference type="InterPro" id="IPR036779">
    <property type="entry name" value="LysM_dom_sf"/>
</dbReference>
<dbReference type="PANTHER" id="PTHR46066">
    <property type="entry name" value="CHITINASE DOMAIN-CONTAINING PROTEIN 1 FAMILY MEMBER"/>
    <property type="match status" value="1"/>
</dbReference>
<proteinExistence type="predicted"/>
<dbReference type="Gene3D" id="3.10.50.10">
    <property type="match status" value="1"/>
</dbReference>
<dbReference type="Pfam" id="PF00704">
    <property type="entry name" value="Glyco_hydro_18"/>
    <property type="match status" value="1"/>
</dbReference>
<dbReference type="PROSITE" id="PS51782">
    <property type="entry name" value="LYSM"/>
    <property type="match status" value="2"/>
</dbReference>
<dbReference type="Gene3D" id="3.10.350.10">
    <property type="entry name" value="LysM domain"/>
    <property type="match status" value="2"/>
</dbReference>
<feature type="domain" description="GH18" evidence="2">
    <location>
        <begin position="92"/>
        <end position="427"/>
    </location>
</feature>
<dbReference type="GO" id="GO:0070492">
    <property type="term" value="F:oligosaccharide binding"/>
    <property type="evidence" value="ECO:0007669"/>
    <property type="project" value="TreeGrafter"/>
</dbReference>
<dbReference type="InterPro" id="IPR017853">
    <property type="entry name" value="GH"/>
</dbReference>
<dbReference type="InterPro" id="IPR001223">
    <property type="entry name" value="Glyco_hydro18_cat"/>
</dbReference>
<dbReference type="Proteomes" id="UP000198806">
    <property type="component" value="Unassembled WGS sequence"/>
</dbReference>
<dbReference type="SUPFAM" id="SSF51445">
    <property type="entry name" value="(Trans)glycosidases"/>
    <property type="match status" value="1"/>
</dbReference>
<dbReference type="GO" id="GO:0012505">
    <property type="term" value="C:endomembrane system"/>
    <property type="evidence" value="ECO:0007669"/>
    <property type="project" value="TreeGrafter"/>
</dbReference>
<keyword evidence="4" id="KW-1185">Reference proteome</keyword>
<dbReference type="EMBL" id="FOWD01000026">
    <property type="protein sequence ID" value="SFO43841.1"/>
    <property type="molecule type" value="Genomic_DNA"/>
</dbReference>
<dbReference type="SMART" id="SM00257">
    <property type="entry name" value="LysM"/>
    <property type="match status" value="2"/>
</dbReference>
<dbReference type="AlphaFoldDB" id="A0A1I5H7L3"/>
<evidence type="ECO:0000259" key="2">
    <source>
        <dbReference type="PROSITE" id="PS51910"/>
    </source>
</evidence>
<dbReference type="CDD" id="cd00118">
    <property type="entry name" value="LysM"/>
    <property type="match status" value="2"/>
</dbReference>
<dbReference type="InterPro" id="IPR018392">
    <property type="entry name" value="LysM"/>
</dbReference>
<dbReference type="RefSeq" id="WP_091687495.1">
    <property type="nucleotide sequence ID" value="NZ_BAABFM010000078.1"/>
</dbReference>
<sequence length="427" mass="48537">MQIYIVQPGDTIYSIANAHSVSPERLSLENDIPFPYNLVVGEALVIIQPNRTYIVQEGDTLKSISLSQQIDIMELLRNNPSISDGNLYTGEELVISYADKRTGEIETNGFTYPFIDMSILRKTLPYLTYLTIYSYQYNRDGSLIEIEDTEIIQAAKSYGVAPIMYITTPTSGDNIDTEIAHIFVSHMEIQNRFIDTILLTLQIKGYSGINMDTPYIQPPDRQLYVDFIKTLTNRLNREGYSVTVTVAPSLFEAATGITYSGIDYTGLSNAANAVLYQLTYEWKYPYYLPISILPLDAVLHTLRKAVAQFSPPKCILGFTNIGFVFEFPYFAAITEANFINYRSAIELANNTNSKIEFNEPSHSAYFHYIGNAKEYMAWFKDSRAINSLISNSQELGMRGISIWNIMYFITNIWLLINAQFEIKKILL</sequence>
<gene>
    <name evidence="3" type="ORF">SAMN04489757_12628</name>
</gene>
<dbReference type="SUPFAM" id="SSF54106">
    <property type="entry name" value="LysM domain"/>
    <property type="match status" value="2"/>
</dbReference>
<dbReference type="STRING" id="1527.SAMN04489757_12628"/>
<dbReference type="GO" id="GO:0005975">
    <property type="term" value="P:carbohydrate metabolic process"/>
    <property type="evidence" value="ECO:0007669"/>
    <property type="project" value="InterPro"/>
</dbReference>
<feature type="domain" description="LysM" evidence="1">
    <location>
        <begin position="51"/>
        <end position="95"/>
    </location>
</feature>
<dbReference type="PROSITE" id="PS51910">
    <property type="entry name" value="GH18_2"/>
    <property type="match status" value="1"/>
</dbReference>
<accession>A0A1I5H7L3</accession>
<evidence type="ECO:0000259" key="1">
    <source>
        <dbReference type="PROSITE" id="PS51782"/>
    </source>
</evidence>
<evidence type="ECO:0000313" key="4">
    <source>
        <dbReference type="Proteomes" id="UP000198806"/>
    </source>
</evidence>
<dbReference type="InterPro" id="IPR029070">
    <property type="entry name" value="Chitinase_insertion_sf"/>
</dbReference>
<evidence type="ECO:0000313" key="3">
    <source>
        <dbReference type="EMBL" id="SFO43841.1"/>
    </source>
</evidence>
<dbReference type="PANTHER" id="PTHR46066:SF2">
    <property type="entry name" value="CHITINASE DOMAIN-CONTAINING PROTEIN 1"/>
    <property type="match status" value="1"/>
</dbReference>